<comment type="caution">
    <text evidence="2">The sequence shown here is derived from an EMBL/GenBank/DDBJ whole genome shotgun (WGS) entry which is preliminary data.</text>
</comment>
<dbReference type="Pfam" id="PF07209">
    <property type="entry name" value="DUF1415"/>
    <property type="match status" value="1"/>
</dbReference>
<dbReference type="AlphaFoldDB" id="A0A9X0XCH7"/>
<gene>
    <name evidence="2" type="ORF">JI742_05385</name>
</gene>
<keyword evidence="3" id="KW-1185">Reference proteome</keyword>
<dbReference type="EMBL" id="JAERRA010000001">
    <property type="protein sequence ID" value="MBL0719320.1"/>
    <property type="molecule type" value="Genomic_DNA"/>
</dbReference>
<name>A0A9X0XCH7_9BURK</name>
<sequence length="234" mass="25110">MARTRIPTRPGPRFRRAVGLDSPEAPAGGPEDEATRARVLAQSQAWMEAAVIGLNLCPFAKAVAARGQIRWQLSPARHAEALLVELVEALQALAEADPAQHDTTLIVHPWVLGRFDDFNAFLGLAEAAIEAAGLRGVLQLAAFHPRWRFAEHAPSDPAHASNRAPWPTLHLLREASVARAVVAVPEAATIFQRNIATLRALGEPGWQALSSRWLDAVATGTDAARPPAADDPPV</sequence>
<organism evidence="2 3">
    <name type="scientific">Aquariibacter lacus</name>
    <dbReference type="NCBI Taxonomy" id="2801332"/>
    <lineage>
        <taxon>Bacteria</taxon>
        <taxon>Pseudomonadati</taxon>
        <taxon>Pseudomonadota</taxon>
        <taxon>Betaproteobacteria</taxon>
        <taxon>Burkholderiales</taxon>
        <taxon>Sphaerotilaceae</taxon>
        <taxon>Aquariibacter</taxon>
    </lineage>
</organism>
<accession>A0A9X0XCH7</accession>
<proteinExistence type="predicted"/>
<dbReference type="RefSeq" id="WP_201824580.1">
    <property type="nucleotide sequence ID" value="NZ_JAERRA010000001.1"/>
</dbReference>
<protein>
    <submittedName>
        <fullName evidence="2">DUF1415 domain-containing protein</fullName>
    </submittedName>
</protein>
<reference evidence="2 3" key="1">
    <citation type="submission" date="2021-01" db="EMBL/GenBank/DDBJ databases">
        <title>Piscinibacter sp. Jin2 Genome sequencing and assembly.</title>
        <authorList>
            <person name="Kim I."/>
        </authorList>
    </citation>
    <scope>NUCLEOTIDE SEQUENCE [LARGE SCALE GENOMIC DNA]</scope>
    <source>
        <strain evidence="2 3">Jin2</strain>
    </source>
</reference>
<evidence type="ECO:0000313" key="3">
    <source>
        <dbReference type="Proteomes" id="UP000643207"/>
    </source>
</evidence>
<dbReference type="Proteomes" id="UP000643207">
    <property type="component" value="Unassembled WGS sequence"/>
</dbReference>
<feature type="region of interest" description="Disordered" evidence="1">
    <location>
        <begin position="1"/>
        <end position="33"/>
    </location>
</feature>
<evidence type="ECO:0000313" key="2">
    <source>
        <dbReference type="EMBL" id="MBL0719320.1"/>
    </source>
</evidence>
<evidence type="ECO:0000256" key="1">
    <source>
        <dbReference type="SAM" id="MobiDB-lite"/>
    </source>
</evidence>
<dbReference type="InterPro" id="IPR009858">
    <property type="entry name" value="DUF1415"/>
</dbReference>